<dbReference type="InterPro" id="IPR013429">
    <property type="entry name" value="Regulatory_FmdB_Zinc_ribbon"/>
</dbReference>
<protein>
    <recommendedName>
        <fullName evidence="2">Putative regulatory protein FmdB zinc ribbon domain-containing protein</fullName>
    </recommendedName>
</protein>
<accession>A0A5K7ZGV6</accession>
<evidence type="ECO:0000313" key="3">
    <source>
        <dbReference type="EMBL" id="BBO79031.1"/>
    </source>
</evidence>
<feature type="region of interest" description="Disordered" evidence="1">
    <location>
        <begin position="58"/>
        <end position="77"/>
    </location>
</feature>
<dbReference type="Pfam" id="PF09723">
    <property type="entry name" value="Zn_ribbon_8"/>
    <property type="match status" value="1"/>
</dbReference>
<organism evidence="3 4">
    <name type="scientific">Desulfosarcina widdelii</name>
    <dbReference type="NCBI Taxonomy" id="947919"/>
    <lineage>
        <taxon>Bacteria</taxon>
        <taxon>Pseudomonadati</taxon>
        <taxon>Thermodesulfobacteriota</taxon>
        <taxon>Desulfobacteria</taxon>
        <taxon>Desulfobacterales</taxon>
        <taxon>Desulfosarcinaceae</taxon>
        <taxon>Desulfosarcina</taxon>
    </lineage>
</organism>
<keyword evidence="4" id="KW-1185">Reference proteome</keyword>
<dbReference type="RefSeq" id="WP_155307602.1">
    <property type="nucleotide sequence ID" value="NZ_AP021875.1"/>
</dbReference>
<dbReference type="NCBIfam" id="TIGR02605">
    <property type="entry name" value="CxxC_CxxC_SSSS"/>
    <property type="match status" value="1"/>
</dbReference>
<evidence type="ECO:0000259" key="2">
    <source>
        <dbReference type="SMART" id="SM00834"/>
    </source>
</evidence>
<proteinExistence type="predicted"/>
<feature type="domain" description="Putative regulatory protein FmdB zinc ribbon" evidence="2">
    <location>
        <begin position="1"/>
        <end position="41"/>
    </location>
</feature>
<dbReference type="OrthoDB" id="9813321at2"/>
<dbReference type="EMBL" id="AP021875">
    <property type="protein sequence ID" value="BBO79031.1"/>
    <property type="molecule type" value="Genomic_DNA"/>
</dbReference>
<dbReference type="KEGG" id="dwd:DSCW_64480"/>
<evidence type="ECO:0000313" key="4">
    <source>
        <dbReference type="Proteomes" id="UP000427769"/>
    </source>
</evidence>
<dbReference type="Proteomes" id="UP000427769">
    <property type="component" value="Chromosome"/>
</dbReference>
<reference evidence="3 4" key="1">
    <citation type="submission" date="2019-11" db="EMBL/GenBank/DDBJ databases">
        <title>Comparative genomics of hydrocarbon-degrading Desulfosarcina strains.</title>
        <authorList>
            <person name="Watanabe M."/>
            <person name="Kojima H."/>
            <person name="Fukui M."/>
        </authorList>
    </citation>
    <scope>NUCLEOTIDE SEQUENCE [LARGE SCALE GENOMIC DNA]</scope>
    <source>
        <strain evidence="3 4">PP31</strain>
    </source>
</reference>
<gene>
    <name evidence="3" type="ORF">DSCW_64480</name>
</gene>
<dbReference type="SMART" id="SM00834">
    <property type="entry name" value="CxxC_CXXC_SSSS"/>
    <property type="match status" value="1"/>
</dbReference>
<dbReference type="AlphaFoldDB" id="A0A5K7ZGV6"/>
<evidence type="ECO:0000256" key="1">
    <source>
        <dbReference type="SAM" id="MobiDB-lite"/>
    </source>
</evidence>
<sequence length="77" mass="7897">MPIYEYHCKACGQNFEHLVLGGSEPSHCPHCDDTQVCRMMSACGFVSKGSGGETVGKSASSSSCTGCTASSCASCGH</sequence>
<name>A0A5K7ZGV6_9BACT</name>